<dbReference type="Proteomes" id="UP000886886">
    <property type="component" value="Unassembled WGS sequence"/>
</dbReference>
<reference evidence="2" key="1">
    <citation type="submission" date="2020-10" db="EMBL/GenBank/DDBJ databases">
        <authorList>
            <person name="Gilroy R."/>
        </authorList>
    </citation>
    <scope>NUCLEOTIDE SEQUENCE</scope>
    <source>
        <strain evidence="2">ChiSjej3B21-11622</strain>
    </source>
</reference>
<evidence type="ECO:0000313" key="3">
    <source>
        <dbReference type="Proteomes" id="UP000886886"/>
    </source>
</evidence>
<gene>
    <name evidence="2" type="ORF">IAB26_14355</name>
</gene>
<feature type="compositionally biased region" description="Acidic residues" evidence="1">
    <location>
        <begin position="240"/>
        <end position="258"/>
    </location>
</feature>
<name>A0A9D1D2I9_9FIRM</name>
<accession>A0A9D1D2I9</accession>
<evidence type="ECO:0000313" key="2">
    <source>
        <dbReference type="EMBL" id="HIQ97728.1"/>
    </source>
</evidence>
<reference evidence="2" key="2">
    <citation type="journal article" date="2021" name="PeerJ">
        <title>Extensive microbial diversity within the chicken gut microbiome revealed by metagenomics and culture.</title>
        <authorList>
            <person name="Gilroy R."/>
            <person name="Ravi A."/>
            <person name="Getino M."/>
            <person name="Pursley I."/>
            <person name="Horton D.L."/>
            <person name="Alikhan N.F."/>
            <person name="Baker D."/>
            <person name="Gharbi K."/>
            <person name="Hall N."/>
            <person name="Watson M."/>
            <person name="Adriaenssens E.M."/>
            <person name="Foster-Nyarko E."/>
            <person name="Jarju S."/>
            <person name="Secka A."/>
            <person name="Antonio M."/>
            <person name="Oren A."/>
            <person name="Chaudhuri R.R."/>
            <person name="La Ragione R."/>
            <person name="Hildebrand F."/>
            <person name="Pallen M.J."/>
        </authorList>
    </citation>
    <scope>NUCLEOTIDE SEQUENCE</scope>
    <source>
        <strain evidence="2">ChiSjej3B21-11622</strain>
    </source>
</reference>
<proteinExistence type="predicted"/>
<dbReference type="EMBL" id="DVFT01000210">
    <property type="protein sequence ID" value="HIQ97728.1"/>
    <property type="molecule type" value="Genomic_DNA"/>
</dbReference>
<dbReference type="AlphaFoldDB" id="A0A9D1D2I9"/>
<feature type="compositionally biased region" description="Basic and acidic residues" evidence="1">
    <location>
        <begin position="169"/>
        <end position="180"/>
    </location>
</feature>
<feature type="region of interest" description="Disordered" evidence="1">
    <location>
        <begin position="130"/>
        <end position="297"/>
    </location>
</feature>
<feature type="compositionally biased region" description="Acidic residues" evidence="1">
    <location>
        <begin position="159"/>
        <end position="168"/>
    </location>
</feature>
<organism evidence="2 3">
    <name type="scientific">Candidatus Limivivens merdigallinarum</name>
    <dbReference type="NCBI Taxonomy" id="2840859"/>
    <lineage>
        <taxon>Bacteria</taxon>
        <taxon>Bacillati</taxon>
        <taxon>Bacillota</taxon>
        <taxon>Clostridia</taxon>
        <taxon>Lachnospirales</taxon>
        <taxon>Lachnospiraceae</taxon>
        <taxon>Lachnospiraceae incertae sedis</taxon>
        <taxon>Candidatus Limivivens</taxon>
    </lineage>
</organism>
<protein>
    <submittedName>
        <fullName evidence="2">Uncharacterized protein</fullName>
    </submittedName>
</protein>
<feature type="compositionally biased region" description="Basic and acidic residues" evidence="1">
    <location>
        <begin position="205"/>
        <end position="230"/>
    </location>
</feature>
<evidence type="ECO:0000256" key="1">
    <source>
        <dbReference type="SAM" id="MobiDB-lite"/>
    </source>
</evidence>
<sequence length="434" mass="49619">MSNYRRFVSYIYAYRNGKKEQNTGFAKVESRNGTLKIGIQVTGIREQESLDAYLFVRKDEKLLGIFLGAVTVAGIVGELSVSTDSRDIEGSGYSLEEIAGLWIQGEGGNHYITLWDEEPLKRLELEILRKEGDGEEPEGGNPPEGGWEEPEGGNPPEGGWEEPEEGNPPEERWEEPKEGNSPEEQWEEPEERNPLGEEWEEPEEGNPRKEGREEPEERNPTEEEWGKPEEGNPPEGGREEPEEGNPPEGGWEELEEGNPPEGQWEEPGNRDLSEEQAENTKVMEGNTADLSGKPLESGAQATLNGVRAQENHFSGDEPSWMTRHWMMLSRTYAHVQPFRNSQVVDCLRISPRELGIFCQKDPAIGRNTFLLHGYYHFRHLLLIRCEDNSYRLAVPGYYSLQEQRTAVFYGFPYFMENREQRGRVKQGYWCRPIE</sequence>
<comment type="caution">
    <text evidence="2">The sequence shown here is derived from an EMBL/GenBank/DDBJ whole genome shotgun (WGS) entry which is preliminary data.</text>
</comment>